<dbReference type="Pfam" id="PF00892">
    <property type="entry name" value="EamA"/>
    <property type="match status" value="2"/>
</dbReference>
<keyword evidence="1" id="KW-0472">Membrane</keyword>
<feature type="domain" description="EamA" evidence="2">
    <location>
        <begin position="9"/>
        <end position="139"/>
    </location>
</feature>
<keyword evidence="1" id="KW-1133">Transmembrane helix</keyword>
<feature type="transmembrane region" description="Helical" evidence="1">
    <location>
        <begin position="37"/>
        <end position="56"/>
    </location>
</feature>
<feature type="transmembrane region" description="Helical" evidence="1">
    <location>
        <begin position="184"/>
        <end position="203"/>
    </location>
</feature>
<accession>A0A2W5KQ55</accession>
<feature type="transmembrane region" description="Helical" evidence="1">
    <location>
        <begin position="154"/>
        <end position="172"/>
    </location>
</feature>
<feature type="transmembrane region" description="Helical" evidence="1">
    <location>
        <begin position="215"/>
        <end position="233"/>
    </location>
</feature>
<feature type="transmembrane region" description="Helical" evidence="1">
    <location>
        <begin position="272"/>
        <end position="292"/>
    </location>
</feature>
<dbReference type="GO" id="GO:0016020">
    <property type="term" value="C:membrane"/>
    <property type="evidence" value="ECO:0007669"/>
    <property type="project" value="InterPro"/>
</dbReference>
<dbReference type="AlphaFoldDB" id="A0A2W5KQ55"/>
<keyword evidence="1" id="KW-0812">Transmembrane</keyword>
<feature type="domain" description="EamA" evidence="2">
    <location>
        <begin position="155"/>
        <end position="287"/>
    </location>
</feature>
<feature type="transmembrane region" description="Helical" evidence="1">
    <location>
        <begin position="68"/>
        <end position="87"/>
    </location>
</feature>
<evidence type="ECO:0000256" key="1">
    <source>
        <dbReference type="SAM" id="Phobius"/>
    </source>
</evidence>
<evidence type="ECO:0000259" key="2">
    <source>
        <dbReference type="Pfam" id="PF00892"/>
    </source>
</evidence>
<feature type="transmembrane region" description="Helical" evidence="1">
    <location>
        <begin position="99"/>
        <end position="117"/>
    </location>
</feature>
<evidence type="ECO:0000313" key="3">
    <source>
        <dbReference type="EMBL" id="PZQ19232.1"/>
    </source>
</evidence>
<dbReference type="SUPFAM" id="SSF103481">
    <property type="entry name" value="Multidrug resistance efflux transporter EmrE"/>
    <property type="match status" value="2"/>
</dbReference>
<comment type="caution">
    <text evidence="3">The sequence shown here is derived from an EMBL/GenBank/DDBJ whole genome shotgun (WGS) entry which is preliminary data.</text>
</comment>
<sequence>MTPTSRSATLIGLTAIALWATLAILTASTGAVPPFELTAMTFAIAGTAGCAVAAFRPGGLRAALRQPLAAWAHGVGGLFGFHFFYFTALKLSPPAEASLVAYLWPLLIVLFSAALPGEKLAARHLVGAAAGLAGTALLIGARAGSGLSFEEGDLLGYVSALACAIVWAAYSVSSRFFAKTPTEAVAGFCLGTAALAAFCHLALETTVWPEGALQWLAIAGLGLGPVGLAFFVWDVGMKHGDVRLLGVAAYAAPLMSTLLLVAFGYAQASLSLGLACALIVGGAALATLGGRLRRPAKA</sequence>
<dbReference type="PANTHER" id="PTHR22911">
    <property type="entry name" value="ACYL-MALONYL CONDENSING ENZYME-RELATED"/>
    <property type="match status" value="1"/>
</dbReference>
<protein>
    <submittedName>
        <fullName evidence="3">EamA family transporter</fullName>
    </submittedName>
</protein>
<dbReference type="EMBL" id="QFPN01000001">
    <property type="protein sequence ID" value="PZQ19232.1"/>
    <property type="molecule type" value="Genomic_DNA"/>
</dbReference>
<dbReference type="InterPro" id="IPR037185">
    <property type="entry name" value="EmrE-like"/>
</dbReference>
<dbReference type="InterPro" id="IPR000620">
    <property type="entry name" value="EamA_dom"/>
</dbReference>
<dbReference type="PANTHER" id="PTHR22911:SF76">
    <property type="entry name" value="EAMA DOMAIN-CONTAINING PROTEIN"/>
    <property type="match status" value="1"/>
</dbReference>
<reference evidence="3 4" key="1">
    <citation type="submission" date="2017-08" db="EMBL/GenBank/DDBJ databases">
        <title>Infants hospitalized years apart are colonized by the same room-sourced microbial strains.</title>
        <authorList>
            <person name="Brooks B."/>
            <person name="Olm M.R."/>
            <person name="Firek B.A."/>
            <person name="Baker R."/>
            <person name="Thomas B.C."/>
            <person name="Morowitz M.J."/>
            <person name="Banfield J.F."/>
        </authorList>
    </citation>
    <scope>NUCLEOTIDE SEQUENCE [LARGE SCALE GENOMIC DNA]</scope>
    <source>
        <strain evidence="3">S2_005_003_R2_43</strain>
    </source>
</reference>
<feature type="transmembrane region" description="Helical" evidence="1">
    <location>
        <begin position="124"/>
        <end position="142"/>
    </location>
</feature>
<proteinExistence type="predicted"/>
<gene>
    <name evidence="3" type="ORF">DI565_02330</name>
</gene>
<dbReference type="Proteomes" id="UP000249577">
    <property type="component" value="Unassembled WGS sequence"/>
</dbReference>
<evidence type="ECO:0000313" key="4">
    <source>
        <dbReference type="Proteomes" id="UP000249577"/>
    </source>
</evidence>
<name>A0A2W5KQ55_ANCNO</name>
<organism evidence="3 4">
    <name type="scientific">Ancylobacter novellus</name>
    <name type="common">Thiobacillus novellus</name>
    <dbReference type="NCBI Taxonomy" id="921"/>
    <lineage>
        <taxon>Bacteria</taxon>
        <taxon>Pseudomonadati</taxon>
        <taxon>Pseudomonadota</taxon>
        <taxon>Alphaproteobacteria</taxon>
        <taxon>Hyphomicrobiales</taxon>
        <taxon>Xanthobacteraceae</taxon>
        <taxon>Ancylobacter</taxon>
    </lineage>
</organism>
<feature type="transmembrane region" description="Helical" evidence="1">
    <location>
        <begin position="245"/>
        <end position="266"/>
    </location>
</feature>